<accession>A0A7J7EBP8</accession>
<evidence type="ECO:0000313" key="2">
    <source>
        <dbReference type="EMBL" id="KAF5913127.1"/>
    </source>
</evidence>
<dbReference type="AlphaFoldDB" id="A0A7J7EBP8"/>
<reference evidence="2 3" key="1">
    <citation type="journal article" date="2020" name="Mol. Biol. Evol.">
        <title>Interspecific Gene Flow and the Evolution of Specialization in Black and White Rhinoceros.</title>
        <authorList>
            <person name="Moodley Y."/>
            <person name="Westbury M.V."/>
            <person name="Russo I.M."/>
            <person name="Gopalakrishnan S."/>
            <person name="Rakotoarivelo A."/>
            <person name="Olsen R.A."/>
            <person name="Prost S."/>
            <person name="Tunstall T."/>
            <person name="Ryder O.A."/>
            <person name="Dalen L."/>
            <person name="Bruford M.W."/>
        </authorList>
    </citation>
    <scope>NUCLEOTIDE SEQUENCE [LARGE SCALE GENOMIC DNA]</scope>
    <source>
        <strain evidence="2">SBR-YM</strain>
        <tissue evidence="2">Skin</tissue>
    </source>
</reference>
<feature type="region of interest" description="Disordered" evidence="1">
    <location>
        <begin position="1"/>
        <end position="74"/>
    </location>
</feature>
<organism evidence="2 3">
    <name type="scientific">Diceros bicornis minor</name>
    <name type="common">South-central black rhinoceros</name>
    <dbReference type="NCBI Taxonomy" id="77932"/>
    <lineage>
        <taxon>Eukaryota</taxon>
        <taxon>Metazoa</taxon>
        <taxon>Chordata</taxon>
        <taxon>Craniata</taxon>
        <taxon>Vertebrata</taxon>
        <taxon>Euteleostomi</taxon>
        <taxon>Mammalia</taxon>
        <taxon>Eutheria</taxon>
        <taxon>Laurasiatheria</taxon>
        <taxon>Perissodactyla</taxon>
        <taxon>Rhinocerotidae</taxon>
        <taxon>Diceros</taxon>
    </lineage>
</organism>
<feature type="compositionally biased region" description="Polar residues" evidence="1">
    <location>
        <begin position="1"/>
        <end position="13"/>
    </location>
</feature>
<protein>
    <submittedName>
        <fullName evidence="2">Uncharacterized protein</fullName>
    </submittedName>
</protein>
<comment type="caution">
    <text evidence="2">The sequence shown here is derived from an EMBL/GenBank/DDBJ whole genome shotgun (WGS) entry which is preliminary data.</text>
</comment>
<evidence type="ECO:0000256" key="1">
    <source>
        <dbReference type="SAM" id="MobiDB-lite"/>
    </source>
</evidence>
<sequence length="173" mass="19356">AQNFQSTSNSQHSGAYPQSHHAPPPSRNHGEAALCSRPAQRGARQPALHHVGDPTRGCANEHSRRGKTQNHEYHHLPPHNRKYFLNISEVQRMDASQPFYLGQTITSGDLEYMTMEGGIQVVEGCCSDMAITLNVLTPKKMIVMMYGVHRLRAFGHYLKDTLVFLHPNGSEND</sequence>
<name>A0A7J7EBP8_DICBM</name>
<evidence type="ECO:0000313" key="3">
    <source>
        <dbReference type="Proteomes" id="UP000551758"/>
    </source>
</evidence>
<keyword evidence="3" id="KW-1185">Reference proteome</keyword>
<feature type="non-terminal residue" evidence="2">
    <location>
        <position position="173"/>
    </location>
</feature>
<dbReference type="Proteomes" id="UP000551758">
    <property type="component" value="Unassembled WGS sequence"/>
</dbReference>
<dbReference type="EMBL" id="JACDTQ010003659">
    <property type="protein sequence ID" value="KAF5913127.1"/>
    <property type="molecule type" value="Genomic_DNA"/>
</dbReference>
<gene>
    <name evidence="2" type="ORF">HPG69_009078</name>
</gene>
<proteinExistence type="predicted"/>
<feature type="compositionally biased region" description="Basic and acidic residues" evidence="1">
    <location>
        <begin position="59"/>
        <end position="74"/>
    </location>
</feature>